<dbReference type="InterPro" id="IPR036397">
    <property type="entry name" value="RNaseH_sf"/>
</dbReference>
<proteinExistence type="inferred from homology"/>
<dbReference type="FunFam" id="3.30.420.10:FF:000019">
    <property type="entry name" value="RNA exonuclease NEF-sp"/>
    <property type="match status" value="1"/>
</dbReference>
<evidence type="ECO:0000313" key="10">
    <source>
        <dbReference type="Proteomes" id="UP000786811"/>
    </source>
</evidence>
<feature type="compositionally biased region" description="Polar residues" evidence="7">
    <location>
        <begin position="107"/>
        <end position="124"/>
    </location>
</feature>
<gene>
    <name evidence="9" type="ORF">HICCMSTLAB_LOCUS4870</name>
</gene>
<dbReference type="AlphaFoldDB" id="A0A8J2MPW6"/>
<comment type="similarity">
    <text evidence="2">Belongs to the REXO1/REXO3 family.</text>
</comment>
<accession>A0A8J2MPW6</accession>
<comment type="caution">
    <text evidence="9">The sequence shown here is derived from an EMBL/GenBank/DDBJ whole genome shotgun (WGS) entry which is preliminary data.</text>
</comment>
<dbReference type="Proteomes" id="UP000786811">
    <property type="component" value="Unassembled WGS sequence"/>
</dbReference>
<evidence type="ECO:0000256" key="1">
    <source>
        <dbReference type="ARBA" id="ARBA00004123"/>
    </source>
</evidence>
<dbReference type="SMART" id="SM00479">
    <property type="entry name" value="EXOIII"/>
    <property type="match status" value="1"/>
</dbReference>
<keyword evidence="6" id="KW-0539">Nucleus</keyword>
<dbReference type="InterPro" id="IPR012337">
    <property type="entry name" value="RNaseH-like_sf"/>
</dbReference>
<evidence type="ECO:0000256" key="2">
    <source>
        <dbReference type="ARBA" id="ARBA00006357"/>
    </source>
</evidence>
<evidence type="ECO:0000313" key="9">
    <source>
        <dbReference type="EMBL" id="CAG5088491.1"/>
    </source>
</evidence>
<feature type="compositionally biased region" description="Polar residues" evidence="7">
    <location>
        <begin position="89"/>
        <end position="98"/>
    </location>
</feature>
<dbReference type="PANTHER" id="PTHR12801:SF82">
    <property type="entry name" value="RNA EXONUCLEASE 5"/>
    <property type="match status" value="1"/>
</dbReference>
<dbReference type="EMBL" id="CAJNRD030001119">
    <property type="protein sequence ID" value="CAG5088491.1"/>
    <property type="molecule type" value="Genomic_DNA"/>
</dbReference>
<evidence type="ECO:0000256" key="5">
    <source>
        <dbReference type="ARBA" id="ARBA00022839"/>
    </source>
</evidence>
<evidence type="ECO:0000256" key="7">
    <source>
        <dbReference type="SAM" id="MobiDB-lite"/>
    </source>
</evidence>
<dbReference type="InterPro" id="IPR034922">
    <property type="entry name" value="REX1-like_exo"/>
</dbReference>
<feature type="domain" description="Exonuclease" evidence="8">
    <location>
        <begin position="387"/>
        <end position="546"/>
    </location>
</feature>
<reference evidence="9" key="1">
    <citation type="submission" date="2021-04" db="EMBL/GenBank/DDBJ databases">
        <authorList>
            <person name="Chebbi M.A.C M."/>
        </authorList>
    </citation>
    <scope>NUCLEOTIDE SEQUENCE</scope>
</reference>
<dbReference type="OrthoDB" id="3996471at2759"/>
<keyword evidence="3" id="KW-0540">Nuclease</keyword>
<organism evidence="9 10">
    <name type="scientific">Cotesia congregata</name>
    <name type="common">Parasitoid wasp</name>
    <name type="synonym">Apanteles congregatus</name>
    <dbReference type="NCBI Taxonomy" id="51543"/>
    <lineage>
        <taxon>Eukaryota</taxon>
        <taxon>Metazoa</taxon>
        <taxon>Ecdysozoa</taxon>
        <taxon>Arthropoda</taxon>
        <taxon>Hexapoda</taxon>
        <taxon>Insecta</taxon>
        <taxon>Pterygota</taxon>
        <taxon>Neoptera</taxon>
        <taxon>Endopterygota</taxon>
        <taxon>Hymenoptera</taxon>
        <taxon>Apocrita</taxon>
        <taxon>Ichneumonoidea</taxon>
        <taxon>Braconidae</taxon>
        <taxon>Microgastrinae</taxon>
        <taxon>Cotesia</taxon>
    </lineage>
</organism>
<name>A0A8J2MPW6_COTCN</name>
<dbReference type="Pfam" id="PF00929">
    <property type="entry name" value="RNase_T"/>
    <property type="match status" value="1"/>
</dbReference>
<feature type="compositionally biased region" description="Basic and acidic residues" evidence="7">
    <location>
        <begin position="125"/>
        <end position="140"/>
    </location>
</feature>
<keyword evidence="5 9" id="KW-0269">Exonuclease</keyword>
<keyword evidence="4" id="KW-0378">Hydrolase</keyword>
<protein>
    <submittedName>
        <fullName evidence="9">Similar to REXO5: RNA exonuclease 5 (Bos taurus)</fullName>
    </submittedName>
</protein>
<dbReference type="GO" id="GO:0005634">
    <property type="term" value="C:nucleus"/>
    <property type="evidence" value="ECO:0007669"/>
    <property type="project" value="UniProtKB-SubCell"/>
</dbReference>
<evidence type="ECO:0000256" key="4">
    <source>
        <dbReference type="ARBA" id="ARBA00022801"/>
    </source>
</evidence>
<dbReference type="GO" id="GO:0004527">
    <property type="term" value="F:exonuclease activity"/>
    <property type="evidence" value="ECO:0007669"/>
    <property type="project" value="UniProtKB-KW"/>
</dbReference>
<sequence length="722" mass="82026">MYLIKEYLLKETQKCSESEFKRLSIVNVKWSLYLKIGELPIITMLTEKQRLRIEKKEKKIAAFLQIAKLNDEDKAKALKLKKSMESCSNNEAEVSAAQSPRRKRTCSESQNDEISTTSNETNPSENHETEQANKKPRLIGEEYQKLRQQLRERKKHLTSIPRFRIKGAGENASLTKNIDPRARVPIFLSDIQHLLMYSLVGNGAPYSPSRWCHLEKYNKVTHTVVFIVEGLSMYHFSSYESLFPNITDLLEHRLEVVTPATIGGSVIEQLAAVPLTTSERRKLIDKYGSLSVAEKKTGDIVKLLKYVFPMQSSVNIKSKNSLEKDKIQDNSIELPPGDKFPRTQLLLSLSQLIDENYPLRWPGALDSKYNNYINTKDVYLEATPKSPMFGLDCEMCTTTEGRELTRICIVDEQMNVVYETLVKPENKIVNYLTEYSGITEKLLENVTTNLSGVQEKIKELLPPDAILVGQSLCVDLDALKMMHPYIIDTSVIFNITGNRNHKSKLQVLAREFLNERIQEKKDGHCPTEDARAALKLAQLKLANSIDFGDAFVVGQQNLEEMLRKQKPDDNLVRDDDSYNFGVSIFKHVAKDKKTVSIVGTKEVLNDYSKYLITSSLSIMDDANFSKDDKVRLVTGNSNKHVVGRASEISMEHALTICHVKLTPEKVSEENLEKTCRNINKWVNKLWERMAVNGLACVIFSGHNNANGACFLNLKKEITPLQI</sequence>
<dbReference type="GO" id="GO:0003676">
    <property type="term" value="F:nucleic acid binding"/>
    <property type="evidence" value="ECO:0007669"/>
    <property type="project" value="InterPro"/>
</dbReference>
<dbReference type="SUPFAM" id="SSF53098">
    <property type="entry name" value="Ribonuclease H-like"/>
    <property type="match status" value="1"/>
</dbReference>
<dbReference type="InterPro" id="IPR047021">
    <property type="entry name" value="REXO1/3/4-like"/>
</dbReference>
<dbReference type="CDD" id="cd06145">
    <property type="entry name" value="REX1_like"/>
    <property type="match status" value="1"/>
</dbReference>
<feature type="region of interest" description="Disordered" evidence="7">
    <location>
        <begin position="89"/>
        <end position="140"/>
    </location>
</feature>
<evidence type="ECO:0000256" key="3">
    <source>
        <dbReference type="ARBA" id="ARBA00022722"/>
    </source>
</evidence>
<dbReference type="Gene3D" id="3.30.420.10">
    <property type="entry name" value="Ribonuclease H-like superfamily/Ribonuclease H"/>
    <property type="match status" value="1"/>
</dbReference>
<dbReference type="InterPro" id="IPR013520">
    <property type="entry name" value="Ribonucl_H"/>
</dbReference>
<dbReference type="PANTHER" id="PTHR12801">
    <property type="entry name" value="RNA EXONUCLEASE REXO1 / RECO3 FAMILY MEMBER-RELATED"/>
    <property type="match status" value="1"/>
</dbReference>
<comment type="subcellular location">
    <subcellularLocation>
        <location evidence="1">Nucleus</location>
    </subcellularLocation>
</comment>
<evidence type="ECO:0000256" key="6">
    <source>
        <dbReference type="ARBA" id="ARBA00023242"/>
    </source>
</evidence>
<evidence type="ECO:0000259" key="8">
    <source>
        <dbReference type="SMART" id="SM00479"/>
    </source>
</evidence>
<keyword evidence="10" id="KW-1185">Reference proteome</keyword>